<organism evidence="4 5">
    <name type="scientific">Cinnamomum micranthum f. kanehirae</name>
    <dbReference type="NCBI Taxonomy" id="337451"/>
    <lineage>
        <taxon>Eukaryota</taxon>
        <taxon>Viridiplantae</taxon>
        <taxon>Streptophyta</taxon>
        <taxon>Embryophyta</taxon>
        <taxon>Tracheophyta</taxon>
        <taxon>Spermatophyta</taxon>
        <taxon>Magnoliopsida</taxon>
        <taxon>Magnoliidae</taxon>
        <taxon>Laurales</taxon>
        <taxon>Lauraceae</taxon>
        <taxon>Cinnamomum</taxon>
    </lineage>
</organism>
<evidence type="ECO:0000259" key="3">
    <source>
        <dbReference type="Pfam" id="PF20167"/>
    </source>
</evidence>
<keyword evidence="5" id="KW-1185">Reference proteome</keyword>
<dbReference type="Pfam" id="PF20167">
    <property type="entry name" value="Transposase_32"/>
    <property type="match status" value="1"/>
</dbReference>
<feature type="compositionally biased region" description="Basic and acidic residues" evidence="1">
    <location>
        <begin position="289"/>
        <end position="298"/>
    </location>
</feature>
<dbReference type="PANTHER" id="PTHR46033">
    <property type="entry name" value="PROTEIN MAIN-LIKE 2"/>
    <property type="match status" value="1"/>
</dbReference>
<dbReference type="Pfam" id="PF10536">
    <property type="entry name" value="PMD"/>
    <property type="match status" value="1"/>
</dbReference>
<evidence type="ECO:0000256" key="1">
    <source>
        <dbReference type="SAM" id="MobiDB-lite"/>
    </source>
</evidence>
<protein>
    <submittedName>
        <fullName evidence="4">Uncharacterized protein</fullName>
    </submittedName>
</protein>
<dbReference type="PANTHER" id="PTHR46033:SF8">
    <property type="entry name" value="PROTEIN MAINTENANCE OF MERISTEMS-LIKE"/>
    <property type="match status" value="1"/>
</dbReference>
<dbReference type="InterPro" id="IPR046796">
    <property type="entry name" value="Transposase_32_dom"/>
</dbReference>
<feature type="domain" description="Aminotransferase-like plant mobile" evidence="2">
    <location>
        <begin position="13"/>
        <end position="102"/>
    </location>
</feature>
<dbReference type="AlphaFoldDB" id="A0A3S3PTZ5"/>
<feature type="domain" description="Putative plant transposon protein" evidence="3">
    <location>
        <begin position="477"/>
        <end position="651"/>
    </location>
</feature>
<evidence type="ECO:0000313" key="5">
    <source>
        <dbReference type="Proteomes" id="UP000283530"/>
    </source>
</evidence>
<dbReference type="InterPro" id="IPR019557">
    <property type="entry name" value="AminoTfrase-like_pln_mobile"/>
</dbReference>
<proteinExistence type="predicted"/>
<gene>
    <name evidence="4" type="ORF">CKAN_00173800</name>
</gene>
<feature type="region of interest" description="Disordered" evidence="1">
    <location>
        <begin position="198"/>
        <end position="220"/>
    </location>
</feature>
<feature type="compositionally biased region" description="Polar residues" evidence="1">
    <location>
        <begin position="205"/>
        <end position="220"/>
    </location>
</feature>
<reference evidence="4 5" key="1">
    <citation type="journal article" date="2019" name="Nat. Plants">
        <title>Stout camphor tree genome fills gaps in understanding of flowering plant genome evolution.</title>
        <authorList>
            <person name="Chaw S.M."/>
            <person name="Liu Y.C."/>
            <person name="Wu Y.W."/>
            <person name="Wang H.Y."/>
            <person name="Lin C.I."/>
            <person name="Wu C.S."/>
            <person name="Ke H.M."/>
            <person name="Chang L.Y."/>
            <person name="Hsu C.Y."/>
            <person name="Yang H.T."/>
            <person name="Sudianto E."/>
            <person name="Hsu M.H."/>
            <person name="Wu K.P."/>
            <person name="Wang L.N."/>
            <person name="Leebens-Mack J.H."/>
            <person name="Tsai I.J."/>
        </authorList>
    </citation>
    <scope>NUCLEOTIDE SEQUENCE [LARGE SCALE GENOMIC DNA]</scope>
    <source>
        <strain evidence="5">cv. Chaw 1501</strain>
        <tissue evidence="4">Young leaves</tissue>
    </source>
</reference>
<dbReference type="InterPro" id="IPR044824">
    <property type="entry name" value="MAIN-like"/>
</dbReference>
<dbReference type="GO" id="GO:0010073">
    <property type="term" value="P:meristem maintenance"/>
    <property type="evidence" value="ECO:0007669"/>
    <property type="project" value="InterPro"/>
</dbReference>
<dbReference type="Proteomes" id="UP000283530">
    <property type="component" value="Unassembled WGS sequence"/>
</dbReference>
<feature type="region of interest" description="Disordered" evidence="1">
    <location>
        <begin position="282"/>
        <end position="309"/>
    </location>
</feature>
<evidence type="ECO:0000313" key="4">
    <source>
        <dbReference type="EMBL" id="RWR73459.1"/>
    </source>
</evidence>
<sequence length="745" mass="85462">MKSFSKLSKKSSKNEKIMATRAYLFCLVAGQMFTNTSASMGGAWILELFREFKKYAWGPACLANLYRQLSIRTVAKSTSKHKGSKRPTDHQKTFGGPVQLLQSRRLKSHKTFSTVEVVRKQLDNQDPDNFIWRPYVGFEEELANIVDEEEMEKSVLEGEVEVDSNRHSDEYFQWYRSITRLRIGRFEVVEGATNPDLEQEHNHTQQDPGPSQSHPQTDLSDSTMMEIGDFASHLLLGVEEMKKQPDKEKKIDEFLDRISRKIMQFKSACASRFVEFKMQDCISSSSDEEERKRPKTHPDIGSSQMTPSNVPLEMTMYPIPPSPIHVDSISSQPVEDVLSSPSGFFTPPRPVFTQESVVELSPGESLPSKIIRIKARYRKNTLPVGFQPYQVTTYGARSAEYSLTVEEAVWYNMPPKTYKGKRPAGSSSHFNTERFKDAECAARFESRFKDRTVIFERIVVQADLRGTRFLRWLHLNGCTILMNLIDECFECWVREFYCNIFDATSSGFSTYVRGKTLTVDANRITTLLNLRRPIPRSYPIPNPDNIVIETNEVATVLCGEPTEWDTPVLKISDLTSDYRTLNTFVCNNIEPRSHTSDLAYEQAFLLYCLGIGTSVDIPLTIFESMLRVYHEPRKLTLPFDALICKLMIEAGCRVYTHELPVTRRQKIDGRTLAMSNTHLRRRLRGERAPVQADDAEVDSIEDRLLAIENAAFDQSVQIEQLEERVATRFSDNRNQLTEMFNQLRH</sequence>
<accession>A0A3S3PTZ5</accession>
<dbReference type="OrthoDB" id="10510336at2759"/>
<name>A0A3S3PTZ5_9MAGN</name>
<evidence type="ECO:0000259" key="2">
    <source>
        <dbReference type="Pfam" id="PF10536"/>
    </source>
</evidence>
<dbReference type="EMBL" id="QPKB01000001">
    <property type="protein sequence ID" value="RWR73459.1"/>
    <property type="molecule type" value="Genomic_DNA"/>
</dbReference>
<comment type="caution">
    <text evidence="4">The sequence shown here is derived from an EMBL/GenBank/DDBJ whole genome shotgun (WGS) entry which is preliminary data.</text>
</comment>